<dbReference type="Proteomes" id="UP000593571">
    <property type="component" value="Unassembled WGS sequence"/>
</dbReference>
<evidence type="ECO:0000313" key="1">
    <source>
        <dbReference type="EMBL" id="KAF6405147.1"/>
    </source>
</evidence>
<sequence length="238" mass="26954">MYSWESFHKLKHFLCNCHPGQVPGSLRNPTVGPLQPQHPFPKINATLISTTKDEFSLHGSIHTHTRTHTHHAQIHARTSSVRAHTPVRVHHALHAAWCVPRRVWLCSEAQGSGFLLGFRLCCSMWLYLVLSLYFLRHRVNVPRVCTHLSAHEPWVVSSLVTNAATMKILTHGSAARVFSLLPKKAFLGNKVFLCSAFRDLANRFYKMVVTVFTPPSRGRALQLATDTHRHLVCQSFAF</sequence>
<accession>A0A7J8C2V1</accession>
<name>A0A7J8C2V1_ROUAE</name>
<proteinExistence type="predicted"/>
<reference evidence="1 2" key="1">
    <citation type="journal article" date="2020" name="Nature">
        <title>Six reference-quality genomes reveal evolution of bat adaptations.</title>
        <authorList>
            <person name="Jebb D."/>
            <person name="Huang Z."/>
            <person name="Pippel M."/>
            <person name="Hughes G.M."/>
            <person name="Lavrichenko K."/>
            <person name="Devanna P."/>
            <person name="Winkler S."/>
            <person name="Jermiin L.S."/>
            <person name="Skirmuntt E.C."/>
            <person name="Katzourakis A."/>
            <person name="Burkitt-Gray L."/>
            <person name="Ray D.A."/>
            <person name="Sullivan K.A.M."/>
            <person name="Roscito J.G."/>
            <person name="Kirilenko B.M."/>
            <person name="Davalos L.M."/>
            <person name="Corthals A.P."/>
            <person name="Power M.L."/>
            <person name="Jones G."/>
            <person name="Ransome R.D."/>
            <person name="Dechmann D.K.N."/>
            <person name="Locatelli A.G."/>
            <person name="Puechmaille S.J."/>
            <person name="Fedrigo O."/>
            <person name="Jarvis E.D."/>
            <person name="Hiller M."/>
            <person name="Vernes S.C."/>
            <person name="Myers E.W."/>
            <person name="Teeling E.C."/>
        </authorList>
    </citation>
    <scope>NUCLEOTIDE SEQUENCE [LARGE SCALE GENOMIC DNA]</scope>
    <source>
        <strain evidence="1">MRouAeg1</strain>
        <tissue evidence="1">Muscle</tissue>
    </source>
</reference>
<comment type="caution">
    <text evidence="1">The sequence shown here is derived from an EMBL/GenBank/DDBJ whole genome shotgun (WGS) entry which is preliminary data.</text>
</comment>
<organism evidence="1 2">
    <name type="scientific">Rousettus aegyptiacus</name>
    <name type="common">Egyptian fruit bat</name>
    <name type="synonym">Pteropus aegyptiacus</name>
    <dbReference type="NCBI Taxonomy" id="9407"/>
    <lineage>
        <taxon>Eukaryota</taxon>
        <taxon>Metazoa</taxon>
        <taxon>Chordata</taxon>
        <taxon>Craniata</taxon>
        <taxon>Vertebrata</taxon>
        <taxon>Euteleostomi</taxon>
        <taxon>Mammalia</taxon>
        <taxon>Eutheria</taxon>
        <taxon>Laurasiatheria</taxon>
        <taxon>Chiroptera</taxon>
        <taxon>Yinpterochiroptera</taxon>
        <taxon>Pteropodoidea</taxon>
        <taxon>Pteropodidae</taxon>
        <taxon>Rousettinae</taxon>
        <taxon>Rousettus</taxon>
    </lineage>
</organism>
<keyword evidence="2" id="KW-1185">Reference proteome</keyword>
<dbReference type="EMBL" id="JACASE010000015">
    <property type="protein sequence ID" value="KAF6405147.1"/>
    <property type="molecule type" value="Genomic_DNA"/>
</dbReference>
<gene>
    <name evidence="1" type="ORF">HJG63_009457</name>
</gene>
<evidence type="ECO:0000313" key="2">
    <source>
        <dbReference type="Proteomes" id="UP000593571"/>
    </source>
</evidence>
<dbReference type="AlphaFoldDB" id="A0A7J8C2V1"/>
<protein>
    <submittedName>
        <fullName evidence="1">Uncharacterized protein</fullName>
    </submittedName>
</protein>